<feature type="domain" description="BRCT" evidence="2">
    <location>
        <begin position="34"/>
        <end position="125"/>
    </location>
</feature>
<feature type="region of interest" description="Disordered" evidence="1">
    <location>
        <begin position="323"/>
        <end position="354"/>
    </location>
</feature>
<protein>
    <recommendedName>
        <fullName evidence="2">BRCT domain-containing protein</fullName>
    </recommendedName>
</protein>
<proteinExistence type="predicted"/>
<dbReference type="InterPro" id="IPR001357">
    <property type="entry name" value="BRCT_dom"/>
</dbReference>
<dbReference type="SMART" id="SM00292">
    <property type="entry name" value="BRCT"/>
    <property type="match status" value="1"/>
</dbReference>
<dbReference type="Pfam" id="PF00533">
    <property type="entry name" value="BRCT"/>
    <property type="match status" value="1"/>
</dbReference>
<sequence>MPAIRRQSSAKTNKTSRVDPISRAGRKKRGRSKVCKPIFNGTVISLAGNFTTTRGDQWNYDKIRSWITHHSGQYVVQVTGQTTHLICTIAEFQAKTQQVRAALALGRKCEIVTEDWLEDCLIRKKAKKLPVTDYKLSRVLKRIRAGQAAREPHGARFEEGVQVAASIVQNRKNPPPARARAKKTWKSAYLQQGLYHVYYDDEGFEYKVVLTKLHYKGFAEKYTIYLFQSHAIPRLYMCAAKFSRPSRENIWYELDPQTGRSVIPTQFSVAWANFKFLFQNKTGVEWDDRLEGKWLEDKFVYAPPKLGRPVGALPYGYVRPEEREMGGERERPVKQEDVTDSSGDAGLLYETDSEVDDSDDVIITKVVPRKRPAEIEDVVQPTKNVEETDEQSAPSTDSAGEPEW</sequence>
<accession>A0ABR4PYE8</accession>
<dbReference type="PROSITE" id="PS50172">
    <property type="entry name" value="BRCT"/>
    <property type="match status" value="1"/>
</dbReference>
<dbReference type="Proteomes" id="UP001629113">
    <property type="component" value="Unassembled WGS sequence"/>
</dbReference>
<evidence type="ECO:0000313" key="4">
    <source>
        <dbReference type="Proteomes" id="UP001629113"/>
    </source>
</evidence>
<gene>
    <name evidence="3" type="ORF">PVAG01_01734</name>
</gene>
<keyword evidence="4" id="KW-1185">Reference proteome</keyword>
<feature type="compositionally biased region" description="Polar residues" evidence="1">
    <location>
        <begin position="1"/>
        <end position="15"/>
    </location>
</feature>
<feature type="compositionally biased region" description="Basic and acidic residues" evidence="1">
    <location>
        <begin position="323"/>
        <end position="337"/>
    </location>
</feature>
<dbReference type="EMBL" id="JBFCZG010000001">
    <property type="protein sequence ID" value="KAL3428225.1"/>
    <property type="molecule type" value="Genomic_DNA"/>
</dbReference>
<evidence type="ECO:0000259" key="2">
    <source>
        <dbReference type="PROSITE" id="PS50172"/>
    </source>
</evidence>
<organism evidence="3 4">
    <name type="scientific">Phlyctema vagabunda</name>
    <dbReference type="NCBI Taxonomy" id="108571"/>
    <lineage>
        <taxon>Eukaryota</taxon>
        <taxon>Fungi</taxon>
        <taxon>Dikarya</taxon>
        <taxon>Ascomycota</taxon>
        <taxon>Pezizomycotina</taxon>
        <taxon>Leotiomycetes</taxon>
        <taxon>Helotiales</taxon>
        <taxon>Dermateaceae</taxon>
        <taxon>Phlyctema</taxon>
    </lineage>
</organism>
<evidence type="ECO:0000256" key="1">
    <source>
        <dbReference type="SAM" id="MobiDB-lite"/>
    </source>
</evidence>
<dbReference type="SUPFAM" id="SSF52113">
    <property type="entry name" value="BRCT domain"/>
    <property type="match status" value="1"/>
</dbReference>
<dbReference type="InterPro" id="IPR036420">
    <property type="entry name" value="BRCT_dom_sf"/>
</dbReference>
<comment type="caution">
    <text evidence="3">The sequence shown here is derived from an EMBL/GenBank/DDBJ whole genome shotgun (WGS) entry which is preliminary data.</text>
</comment>
<feature type="region of interest" description="Disordered" evidence="1">
    <location>
        <begin position="372"/>
        <end position="404"/>
    </location>
</feature>
<evidence type="ECO:0000313" key="3">
    <source>
        <dbReference type="EMBL" id="KAL3428225.1"/>
    </source>
</evidence>
<reference evidence="3 4" key="1">
    <citation type="submission" date="2024-06" db="EMBL/GenBank/DDBJ databases">
        <title>Complete genome of Phlyctema vagabunda strain 19-DSS-EL-015.</title>
        <authorList>
            <person name="Fiorenzani C."/>
        </authorList>
    </citation>
    <scope>NUCLEOTIDE SEQUENCE [LARGE SCALE GENOMIC DNA]</scope>
    <source>
        <strain evidence="3 4">19-DSS-EL-015</strain>
    </source>
</reference>
<dbReference type="Gene3D" id="3.40.50.10190">
    <property type="entry name" value="BRCT domain"/>
    <property type="match status" value="1"/>
</dbReference>
<name>A0ABR4PYE8_9HELO</name>
<feature type="region of interest" description="Disordered" evidence="1">
    <location>
        <begin position="1"/>
        <end position="31"/>
    </location>
</feature>